<comment type="caution">
    <text evidence="1">The sequence shown here is derived from an EMBL/GenBank/DDBJ whole genome shotgun (WGS) entry which is preliminary data.</text>
</comment>
<evidence type="ECO:0000313" key="1">
    <source>
        <dbReference type="EMBL" id="KAI0094482.1"/>
    </source>
</evidence>
<proteinExistence type="predicted"/>
<name>A0ACB8UJD0_9APHY</name>
<evidence type="ECO:0000313" key="2">
    <source>
        <dbReference type="Proteomes" id="UP001055072"/>
    </source>
</evidence>
<accession>A0ACB8UJD0</accession>
<reference evidence="1" key="1">
    <citation type="journal article" date="2021" name="Environ. Microbiol.">
        <title>Gene family expansions and transcriptome signatures uncover fungal adaptations to wood decay.</title>
        <authorList>
            <person name="Hage H."/>
            <person name="Miyauchi S."/>
            <person name="Viragh M."/>
            <person name="Drula E."/>
            <person name="Min B."/>
            <person name="Chaduli D."/>
            <person name="Navarro D."/>
            <person name="Favel A."/>
            <person name="Norest M."/>
            <person name="Lesage-Meessen L."/>
            <person name="Balint B."/>
            <person name="Merenyi Z."/>
            <person name="de Eugenio L."/>
            <person name="Morin E."/>
            <person name="Martinez A.T."/>
            <person name="Baldrian P."/>
            <person name="Stursova M."/>
            <person name="Martinez M.J."/>
            <person name="Novotny C."/>
            <person name="Magnuson J.K."/>
            <person name="Spatafora J.W."/>
            <person name="Maurice S."/>
            <person name="Pangilinan J."/>
            <person name="Andreopoulos W."/>
            <person name="LaButti K."/>
            <person name="Hundley H."/>
            <person name="Na H."/>
            <person name="Kuo A."/>
            <person name="Barry K."/>
            <person name="Lipzen A."/>
            <person name="Henrissat B."/>
            <person name="Riley R."/>
            <person name="Ahrendt S."/>
            <person name="Nagy L.G."/>
            <person name="Grigoriev I.V."/>
            <person name="Martin F."/>
            <person name="Rosso M.N."/>
        </authorList>
    </citation>
    <scope>NUCLEOTIDE SEQUENCE</scope>
    <source>
        <strain evidence="1">CBS 384.51</strain>
    </source>
</reference>
<dbReference type="Proteomes" id="UP001055072">
    <property type="component" value="Unassembled WGS sequence"/>
</dbReference>
<dbReference type="EMBL" id="MU274900">
    <property type="protein sequence ID" value="KAI0094482.1"/>
    <property type="molecule type" value="Genomic_DNA"/>
</dbReference>
<organism evidence="1 2">
    <name type="scientific">Irpex rosettiformis</name>
    <dbReference type="NCBI Taxonomy" id="378272"/>
    <lineage>
        <taxon>Eukaryota</taxon>
        <taxon>Fungi</taxon>
        <taxon>Dikarya</taxon>
        <taxon>Basidiomycota</taxon>
        <taxon>Agaricomycotina</taxon>
        <taxon>Agaricomycetes</taxon>
        <taxon>Polyporales</taxon>
        <taxon>Irpicaceae</taxon>
        <taxon>Irpex</taxon>
    </lineage>
</organism>
<protein>
    <submittedName>
        <fullName evidence="1">Alpha/beta-hydrolase</fullName>
    </submittedName>
</protein>
<gene>
    <name evidence="1" type="ORF">BDY19DRAFT_988320</name>
</gene>
<sequence>MGQLWFLLPFLSHLLLYLAEPTATISGPHIKLTSGKFVGTTSVLNGTDRWLGIPFAKPPTGNLRFKAPVPITRPSLTLHQATSFGNACPQLPSNTLGAPMSEDCLFLNVWRPIGTTSRDKHPVLMWFHGGAWTHGASSDPEFDPTHIISRSVENGKPVIFVSSNYRMNTFGFLASSYMLPADLNAGLHDQRLALTFLQVNIARFGGDPQKVTIWGQARAGSVYAHILFPAQQHLFRAAIADSATGPFKTSPPASTYDQPGQPFAQLLQATGCQEGPSSVACLQNVPFEALLNISNAMIVKRVNNQLWEPSIGPAGSFAPIRPSLKIASGDFLHVPLISGTNLNEGTSFSVTLLGLNLPSNEQTARLDQFIRDLLIDPSTVEDSTFSGIHKLYPTSDTSLGGPFRIDDDLFDRAAAWYSDNMFLAPRRLLFDKAAPLQELYGYLFTEFIPGNNRTLGVAHASELPLIFGTVGTSVEDKFAGHFLDFYINFVNDLNPGPQWPRFEFGTRQILQLQRDNITALTDDFNLEKTTFLNSPSVLAQMQK</sequence>
<keyword evidence="2" id="KW-1185">Reference proteome</keyword>